<feature type="region of interest" description="Disordered" evidence="1">
    <location>
        <begin position="1"/>
        <end position="217"/>
    </location>
</feature>
<feature type="compositionally biased region" description="Polar residues" evidence="1">
    <location>
        <begin position="199"/>
        <end position="210"/>
    </location>
</feature>
<evidence type="ECO:0000313" key="2">
    <source>
        <dbReference type="EMBL" id="KAA8914305.1"/>
    </source>
</evidence>
<dbReference type="Proteomes" id="UP000326924">
    <property type="component" value="Unassembled WGS sequence"/>
</dbReference>
<feature type="compositionally biased region" description="Polar residues" evidence="1">
    <location>
        <begin position="20"/>
        <end position="38"/>
    </location>
</feature>
<evidence type="ECO:0000313" key="3">
    <source>
        <dbReference type="Proteomes" id="UP000326924"/>
    </source>
</evidence>
<organism evidence="2 3">
    <name type="scientific">Sphaerosporella brunnea</name>
    <dbReference type="NCBI Taxonomy" id="1250544"/>
    <lineage>
        <taxon>Eukaryota</taxon>
        <taxon>Fungi</taxon>
        <taxon>Dikarya</taxon>
        <taxon>Ascomycota</taxon>
        <taxon>Pezizomycotina</taxon>
        <taxon>Pezizomycetes</taxon>
        <taxon>Pezizales</taxon>
        <taxon>Pyronemataceae</taxon>
        <taxon>Sphaerosporella</taxon>
    </lineage>
</organism>
<evidence type="ECO:0008006" key="4">
    <source>
        <dbReference type="Google" id="ProtNLM"/>
    </source>
</evidence>
<dbReference type="InterPro" id="IPR013887">
    <property type="entry name" value="UPF0592"/>
</dbReference>
<dbReference type="PANTHER" id="PTHR37988">
    <property type="entry name" value="UPF0592 MEMBRANE PROTEIN C7D4.03C"/>
    <property type="match status" value="1"/>
</dbReference>
<dbReference type="OrthoDB" id="296767at2759"/>
<feature type="compositionally biased region" description="Pro residues" evidence="1">
    <location>
        <begin position="1"/>
        <end position="17"/>
    </location>
</feature>
<gene>
    <name evidence="2" type="ORF">FN846DRAFT_771381</name>
</gene>
<proteinExistence type="predicted"/>
<name>A0A5J5FAW4_9PEZI</name>
<dbReference type="AlphaFoldDB" id="A0A5J5FAW4"/>
<sequence>MPHPLPPLRTAFPPGPKPRFTTTTSAVLPSPTNASLVSPLSLDAAPSPRGRQPESVVADGVGSGPSTPTITLSKSSENGDNSTYQRFGTEGSISGQGANRVPGDDAKSRSLWSSPRVSRSPSPSSSRDEDESTKASSISSTSPTVSNDPKADATSQDGTAPDTPKLARTNTGGKRPQRLSLFSRKDSSASETPPPVPSLPQSLGKSTSTERVPATASPSVIKKFKEVKDEMWEAFKLLESDYQKFSSKSAPQKANIIRQCLLPFLRKYEGKASTNISPEVLEKRARTLHRWWTGLVAQLRNRNSQAMAGCDRPIYLEAISYIMSRPEWRSAPSTFAPLAQRTPMSAKSVSSASFSSTSSGYSWQKSVQHNIKVLFTRTLFDTLAYVVEKMAMRTAPPALVAFGGKVIAYAFFFCAGVAEMLISLWGLHPATVRRVLPEFGIARSANLRQISEDIVCEFPETLHMLGFTTLFVLTKQLKTPPKIPIGIQVDWYGPWINRWCGRDSELLFVFIKQYHILMFEYLPPITTTAARLCVPGYVPVVAQLLTLVDNAIHRSLLAPETSTSSTTFDDVLNATAALPLPPRGVTRITAENKLVVLTRDMLLGGGLGRSARECYATSFTAMLKAGVKRTRLHDSDACFQLCELVEELFPILAQAEKHGLGEFIDWSFWLDMARTMMQSENNMTELRVISFVYTTWDILVADEACKKAVCVDWLLSEPIWNRFFCHWSPMVRAYYMRLMVWRLGRYDGDATDVDVEIFKTVLLRLRTGYAHHLRLKEDHELRGGKPSSTAPCLPAPGRRLVILRNDTVAAPAGVILDGIIPTSVPFVATPGSLLHASASATSLTDSEDTTTQSTNSDESNASAPPRRWTLRSVFGFKPAVAPEKNESRPTHRGSTQITERQQPKTLTNFKFSLEWMDRPPIARDRVLGLTRLPASAQRYLESLEIEHPTIEDISLSTIASPHWTYVGRALAEWVMVLVEHESFFERRKTEGRETDKDVETPSLGVDSMRKF</sequence>
<comment type="caution">
    <text evidence="2">The sequence shown here is derived from an EMBL/GenBank/DDBJ whole genome shotgun (WGS) entry which is preliminary data.</text>
</comment>
<reference evidence="2 3" key="1">
    <citation type="submission" date="2019-09" db="EMBL/GenBank/DDBJ databases">
        <title>Draft genome of the ectomycorrhizal ascomycete Sphaerosporella brunnea.</title>
        <authorList>
            <consortium name="DOE Joint Genome Institute"/>
            <person name="Benucci G.M."/>
            <person name="Marozzi G."/>
            <person name="Antonielli L."/>
            <person name="Sanchez S."/>
            <person name="Marco P."/>
            <person name="Wang X."/>
            <person name="Falini L.B."/>
            <person name="Barry K."/>
            <person name="Haridas S."/>
            <person name="Lipzen A."/>
            <person name="Labutti K."/>
            <person name="Grigoriev I.V."/>
            <person name="Murat C."/>
            <person name="Martin F."/>
            <person name="Albertini E."/>
            <person name="Donnini D."/>
            <person name="Bonito G."/>
        </authorList>
    </citation>
    <scope>NUCLEOTIDE SEQUENCE [LARGE SCALE GENOMIC DNA]</scope>
    <source>
        <strain evidence="2 3">Sb_GMNB300</strain>
    </source>
</reference>
<dbReference type="InParanoid" id="A0A5J5FAW4"/>
<feature type="compositionally biased region" description="Basic and acidic residues" evidence="1">
    <location>
        <begin position="989"/>
        <end position="999"/>
    </location>
</feature>
<keyword evidence="3" id="KW-1185">Reference proteome</keyword>
<feature type="compositionally biased region" description="Low complexity" evidence="1">
    <location>
        <begin position="134"/>
        <end position="146"/>
    </location>
</feature>
<feature type="region of interest" description="Disordered" evidence="1">
    <location>
        <begin position="989"/>
        <end position="1011"/>
    </location>
</feature>
<feature type="region of interest" description="Disordered" evidence="1">
    <location>
        <begin position="839"/>
        <end position="864"/>
    </location>
</feature>
<feature type="region of interest" description="Disordered" evidence="1">
    <location>
        <begin position="879"/>
        <end position="903"/>
    </location>
</feature>
<protein>
    <recommendedName>
        <fullName evidence="4">DUF1765-domain-containing protein</fullName>
    </recommendedName>
</protein>
<accession>A0A5J5FAW4</accession>
<feature type="compositionally biased region" description="Polar residues" evidence="1">
    <location>
        <begin position="892"/>
        <end position="903"/>
    </location>
</feature>
<feature type="compositionally biased region" description="Polar residues" evidence="1">
    <location>
        <begin position="64"/>
        <end position="97"/>
    </location>
</feature>
<evidence type="ECO:0000256" key="1">
    <source>
        <dbReference type="SAM" id="MobiDB-lite"/>
    </source>
</evidence>
<dbReference type="Pfam" id="PF08578">
    <property type="entry name" value="DUF1765"/>
    <property type="match status" value="1"/>
</dbReference>
<dbReference type="PANTHER" id="PTHR37988:SF1">
    <property type="entry name" value="UPF0592 MEMBRANE PROTEIN C7D4.03C"/>
    <property type="match status" value="1"/>
</dbReference>
<dbReference type="EMBL" id="VXIS01000007">
    <property type="protein sequence ID" value="KAA8914305.1"/>
    <property type="molecule type" value="Genomic_DNA"/>
</dbReference>
<feature type="compositionally biased region" description="Low complexity" evidence="1">
    <location>
        <begin position="839"/>
        <end position="859"/>
    </location>
</feature>
<feature type="compositionally biased region" description="Low complexity" evidence="1">
    <location>
        <begin position="109"/>
        <end position="125"/>
    </location>
</feature>